<evidence type="ECO:0000256" key="10">
    <source>
        <dbReference type="ARBA" id="ARBA00049551"/>
    </source>
</evidence>
<accession>A0A3G3FX31</accession>
<reference evidence="12" key="1">
    <citation type="journal article" date="2015" name="Mol. Biol. Evol.">
        <title>Soup to Tree: The Phylogeny of Beetles Inferred by Mitochondrial Metagenomics of a Bornean Rainforest Sample.</title>
        <authorList>
            <person name="Crampton-Platt A."/>
            <person name="Timmermans M.J."/>
            <person name="Gimmel M.L."/>
            <person name="Kutty S.N."/>
            <person name="Cockerill T.D."/>
            <person name="Vun Khen C."/>
            <person name="Vogler A.P."/>
        </authorList>
    </citation>
    <scope>NUCLEOTIDE SEQUENCE</scope>
</reference>
<keyword evidence="4 11" id="KW-0812">Transmembrane</keyword>
<feature type="transmembrane region" description="Helical" evidence="11">
    <location>
        <begin position="28"/>
        <end position="49"/>
    </location>
</feature>
<feature type="transmembrane region" description="Helical" evidence="11">
    <location>
        <begin position="56"/>
        <end position="79"/>
    </location>
</feature>
<dbReference type="AlphaFoldDB" id="A0A3G3FX31"/>
<evidence type="ECO:0000256" key="11">
    <source>
        <dbReference type="SAM" id="Phobius"/>
    </source>
</evidence>
<name>A0A3G3FX31_9COLE</name>
<evidence type="ECO:0000256" key="2">
    <source>
        <dbReference type="ARBA" id="ARBA00010519"/>
    </source>
</evidence>
<organism evidence="12">
    <name type="scientific">Ptilodactylidae sp. 2 ACP-2013</name>
    <dbReference type="NCBI Taxonomy" id="1434563"/>
    <lineage>
        <taxon>Eukaryota</taxon>
        <taxon>Metazoa</taxon>
        <taxon>Ecdysozoa</taxon>
        <taxon>Arthropoda</taxon>
        <taxon>Hexapoda</taxon>
        <taxon>Insecta</taxon>
        <taxon>Pterygota</taxon>
        <taxon>Neoptera</taxon>
        <taxon>Endopterygota</taxon>
        <taxon>Coleoptera</taxon>
        <taxon>Polyphaga</taxon>
        <taxon>Elateriformia</taxon>
        <taxon>Byrrhoidea</taxon>
        <taxon>Ptilodactylidae</taxon>
    </lineage>
</organism>
<dbReference type="Gene3D" id="1.10.287.3510">
    <property type="match status" value="1"/>
</dbReference>
<dbReference type="EMBL" id="MH836605">
    <property type="protein sequence ID" value="AYQ19010.1"/>
    <property type="molecule type" value="Genomic_DNA"/>
</dbReference>
<evidence type="ECO:0000256" key="6">
    <source>
        <dbReference type="ARBA" id="ARBA00022989"/>
    </source>
</evidence>
<protein>
    <recommendedName>
        <fullName evidence="3">NADH-ubiquinone oxidoreductase chain 4L</fullName>
    </recommendedName>
    <alternativeName>
        <fullName evidence="9">NADH dehydrogenase subunit 4L</fullName>
    </alternativeName>
</protein>
<keyword evidence="12" id="KW-0496">Mitochondrion</keyword>
<dbReference type="GO" id="GO:0008137">
    <property type="term" value="F:NADH dehydrogenase (ubiquinone) activity"/>
    <property type="evidence" value="ECO:0007669"/>
    <property type="project" value="UniProtKB-EC"/>
</dbReference>
<comment type="subcellular location">
    <subcellularLocation>
        <location evidence="1">Membrane</location>
        <topology evidence="1">Multi-pass membrane protein</topology>
    </subcellularLocation>
</comment>
<dbReference type="InterPro" id="IPR039428">
    <property type="entry name" value="NUOK/Mnh_C1-like"/>
</dbReference>
<dbReference type="Pfam" id="PF00420">
    <property type="entry name" value="Oxidored_q2"/>
    <property type="match status" value="1"/>
</dbReference>
<proteinExistence type="inferred from homology"/>
<evidence type="ECO:0000256" key="9">
    <source>
        <dbReference type="ARBA" id="ARBA00031586"/>
    </source>
</evidence>
<evidence type="ECO:0000256" key="8">
    <source>
        <dbReference type="ARBA" id="ARBA00023136"/>
    </source>
</evidence>
<evidence type="ECO:0000256" key="5">
    <source>
        <dbReference type="ARBA" id="ARBA00022967"/>
    </source>
</evidence>
<evidence type="ECO:0000256" key="4">
    <source>
        <dbReference type="ARBA" id="ARBA00022692"/>
    </source>
</evidence>
<dbReference type="GO" id="GO:0016020">
    <property type="term" value="C:membrane"/>
    <property type="evidence" value="ECO:0007669"/>
    <property type="project" value="UniProtKB-SubCell"/>
</dbReference>
<comment type="similarity">
    <text evidence="2">Belongs to the complex I subunit 4L family.</text>
</comment>
<comment type="catalytic activity">
    <reaction evidence="10">
        <text>a ubiquinone + NADH + 5 H(+)(in) = a ubiquinol + NAD(+) + 4 H(+)(out)</text>
        <dbReference type="Rhea" id="RHEA:29091"/>
        <dbReference type="Rhea" id="RHEA-COMP:9565"/>
        <dbReference type="Rhea" id="RHEA-COMP:9566"/>
        <dbReference type="ChEBI" id="CHEBI:15378"/>
        <dbReference type="ChEBI" id="CHEBI:16389"/>
        <dbReference type="ChEBI" id="CHEBI:17976"/>
        <dbReference type="ChEBI" id="CHEBI:57540"/>
        <dbReference type="ChEBI" id="CHEBI:57945"/>
        <dbReference type="EC" id="7.1.1.2"/>
    </reaction>
</comment>
<keyword evidence="8 11" id="KW-0472">Membrane</keyword>
<evidence type="ECO:0000313" key="12">
    <source>
        <dbReference type="EMBL" id="AYQ19010.1"/>
    </source>
</evidence>
<evidence type="ECO:0000256" key="1">
    <source>
        <dbReference type="ARBA" id="ARBA00004141"/>
    </source>
</evidence>
<sequence length="94" mass="10994">MLMYLISFMFMFLAGLWSFSLKNKHLLLMLLSMEFIIMSLYYLLFMYLITEGDCNFSMVFLSMVVCEGALGISILVSIVRSHGNDYFNLFSILW</sequence>
<gene>
    <name evidence="12" type="primary">nad4l</name>
</gene>
<keyword evidence="7" id="KW-0520">NAD</keyword>
<keyword evidence="5" id="KW-1278">Translocase</keyword>
<keyword evidence="6 11" id="KW-1133">Transmembrane helix</keyword>
<reference evidence="12" key="2">
    <citation type="submission" date="2018-09" db="EMBL/GenBank/DDBJ databases">
        <authorList>
            <person name="James G."/>
        </authorList>
    </citation>
    <scope>NUCLEOTIDE SEQUENCE</scope>
</reference>
<evidence type="ECO:0000256" key="7">
    <source>
        <dbReference type="ARBA" id="ARBA00023027"/>
    </source>
</evidence>
<evidence type="ECO:0000256" key="3">
    <source>
        <dbReference type="ARBA" id="ARBA00016612"/>
    </source>
</evidence>
<geneLocation type="mitochondrion" evidence="12"/>